<evidence type="ECO:0000313" key="2">
    <source>
        <dbReference type="Proteomes" id="UP000198771"/>
    </source>
</evidence>
<dbReference type="InterPro" id="IPR050275">
    <property type="entry name" value="PGM_Phosphatase"/>
</dbReference>
<dbReference type="OrthoDB" id="9781415at2"/>
<dbReference type="AlphaFoldDB" id="A0A1G6AJX7"/>
<gene>
    <name evidence="1" type="ORF">SAMN05660653_00420</name>
</gene>
<name>A0A1G6AJX7_9BACT</name>
<dbReference type="RefSeq" id="WP_092116737.1">
    <property type="nucleotide sequence ID" value="NZ_FMXO01000002.1"/>
</dbReference>
<dbReference type="Proteomes" id="UP000198771">
    <property type="component" value="Unassembled WGS sequence"/>
</dbReference>
<dbReference type="InterPro" id="IPR029033">
    <property type="entry name" value="His_PPase_superfam"/>
</dbReference>
<keyword evidence="2" id="KW-1185">Reference proteome</keyword>
<sequence>MTQRTYFSLMRHAPTDWNKEKRIQGQIQTGIAPESRQTCLRWGEVLLEHQARWGEPGPMTRIVSSDLDRAVQTANLVNRALKLPLDKDAGLREQDWGQWSGRRIRDLRAEEGEEVRKQEALGWKFAPPGGESRVDVRGRAWRSLQRLAGEHPGEHILIVTHLGVLKCVMYSLLKMRFLPEEGDPLLPNAVHGLVLVGGENSSPSVENSRQCEYAMNGNERDGFNGRYRLQILALNQDVLGG</sequence>
<dbReference type="GO" id="GO:0005737">
    <property type="term" value="C:cytoplasm"/>
    <property type="evidence" value="ECO:0007669"/>
    <property type="project" value="TreeGrafter"/>
</dbReference>
<organism evidence="1 2">
    <name type="scientific">Desulfonatronum thiosulfatophilum</name>
    <dbReference type="NCBI Taxonomy" id="617002"/>
    <lineage>
        <taxon>Bacteria</taxon>
        <taxon>Pseudomonadati</taxon>
        <taxon>Thermodesulfobacteriota</taxon>
        <taxon>Desulfovibrionia</taxon>
        <taxon>Desulfovibrionales</taxon>
        <taxon>Desulfonatronaceae</taxon>
        <taxon>Desulfonatronum</taxon>
    </lineage>
</organism>
<protein>
    <submittedName>
        <fullName evidence="1">Probable phosphoglycerate mutase</fullName>
    </submittedName>
</protein>
<accession>A0A1G6AJX7</accession>
<dbReference type="PANTHER" id="PTHR48100">
    <property type="entry name" value="BROAD-SPECIFICITY PHOSPHATASE YOR283W-RELATED"/>
    <property type="match status" value="1"/>
</dbReference>
<dbReference type="PANTHER" id="PTHR48100:SF1">
    <property type="entry name" value="HISTIDINE PHOSPHATASE FAMILY PROTEIN-RELATED"/>
    <property type="match status" value="1"/>
</dbReference>
<dbReference type="InterPro" id="IPR013078">
    <property type="entry name" value="His_Pase_superF_clade-1"/>
</dbReference>
<evidence type="ECO:0000313" key="1">
    <source>
        <dbReference type="EMBL" id="SDB08727.1"/>
    </source>
</evidence>
<dbReference type="EMBL" id="FMXO01000002">
    <property type="protein sequence ID" value="SDB08727.1"/>
    <property type="molecule type" value="Genomic_DNA"/>
</dbReference>
<dbReference type="CDD" id="cd07067">
    <property type="entry name" value="HP_PGM_like"/>
    <property type="match status" value="1"/>
</dbReference>
<dbReference type="SMART" id="SM00855">
    <property type="entry name" value="PGAM"/>
    <property type="match status" value="1"/>
</dbReference>
<proteinExistence type="predicted"/>
<reference evidence="1 2" key="1">
    <citation type="submission" date="2016-10" db="EMBL/GenBank/DDBJ databases">
        <authorList>
            <person name="de Groot N.N."/>
        </authorList>
    </citation>
    <scope>NUCLEOTIDE SEQUENCE [LARGE SCALE GENOMIC DNA]</scope>
    <source>
        <strain evidence="1 2">ASO4-2</strain>
    </source>
</reference>
<dbReference type="GO" id="GO:0016791">
    <property type="term" value="F:phosphatase activity"/>
    <property type="evidence" value="ECO:0007669"/>
    <property type="project" value="TreeGrafter"/>
</dbReference>
<dbReference type="Pfam" id="PF00300">
    <property type="entry name" value="His_Phos_1"/>
    <property type="match status" value="1"/>
</dbReference>
<dbReference type="STRING" id="617002.SAMN05660653_00420"/>
<dbReference type="SUPFAM" id="SSF53254">
    <property type="entry name" value="Phosphoglycerate mutase-like"/>
    <property type="match status" value="1"/>
</dbReference>
<dbReference type="Gene3D" id="3.40.50.1240">
    <property type="entry name" value="Phosphoglycerate mutase-like"/>
    <property type="match status" value="1"/>
</dbReference>